<dbReference type="PRINTS" id="PR00114">
    <property type="entry name" value="STPHPHTASE"/>
</dbReference>
<dbReference type="SUPFAM" id="SSF56300">
    <property type="entry name" value="Metallo-dependent phosphatases"/>
    <property type="match status" value="1"/>
</dbReference>
<sequence length="221" mass="24798">MVNPLPMAAEEDRNRGRLLAVGDIHGCRTSLEGLLERVVPSEADRLIFLGDYIDRGPDSKGVIDTLLALAKRFPQTVFLKGNHEAMFLDFLAGRNQDLYLANGGASTLESYREEGGIRVPGRHLDFFRSLPRTYATERFIFVHAGLRPGVPLEAQREEDLLWIRDDFLDSDYDWGKTVVFGHTPLMQPLLSATRIGLDTGAVYGRSLTCCDVEMLRLWSCP</sequence>
<keyword evidence="3" id="KW-1185">Reference proteome</keyword>
<evidence type="ECO:0000259" key="1">
    <source>
        <dbReference type="Pfam" id="PF00149"/>
    </source>
</evidence>
<feature type="domain" description="Calcineurin-like phosphoesterase" evidence="1">
    <location>
        <begin position="17"/>
        <end position="185"/>
    </location>
</feature>
<dbReference type="Gene3D" id="3.60.21.10">
    <property type="match status" value="1"/>
</dbReference>
<protein>
    <submittedName>
        <fullName evidence="2">Calcineurin-like phosphoesterase</fullName>
    </submittedName>
</protein>
<dbReference type="Pfam" id="PF00149">
    <property type="entry name" value="Metallophos"/>
    <property type="match status" value="1"/>
</dbReference>
<accession>A0A0M4D4J6</accession>
<evidence type="ECO:0000313" key="2">
    <source>
        <dbReference type="EMBL" id="ALC15522.1"/>
    </source>
</evidence>
<dbReference type="KEGG" id="des:DSOUD_0734"/>
<organism evidence="2 3">
    <name type="scientific">Desulfuromonas soudanensis</name>
    <dbReference type="NCBI Taxonomy" id="1603606"/>
    <lineage>
        <taxon>Bacteria</taxon>
        <taxon>Pseudomonadati</taxon>
        <taxon>Thermodesulfobacteriota</taxon>
        <taxon>Desulfuromonadia</taxon>
        <taxon>Desulfuromonadales</taxon>
        <taxon>Desulfuromonadaceae</taxon>
        <taxon>Desulfuromonas</taxon>
    </lineage>
</organism>
<proteinExistence type="predicted"/>
<reference evidence="2 3" key="1">
    <citation type="submission" date="2015-07" db="EMBL/GenBank/DDBJ databases">
        <title>Isolation and Genomic Characterization of a Novel Halophilic Metal-Reducing Deltaproteobacterium from the Deep Subsurface.</title>
        <authorList>
            <person name="Badalamenti J.P."/>
            <person name="Summers Z.M."/>
            <person name="Gralnick J.A."/>
            <person name="Bond D.R."/>
        </authorList>
    </citation>
    <scope>NUCLEOTIDE SEQUENCE [LARGE SCALE GENOMIC DNA]</scope>
    <source>
        <strain evidence="2 3">WTL</strain>
    </source>
</reference>
<dbReference type="EMBL" id="CP010802">
    <property type="protein sequence ID" value="ALC15522.1"/>
    <property type="molecule type" value="Genomic_DNA"/>
</dbReference>
<dbReference type="GO" id="GO:0016791">
    <property type="term" value="F:phosphatase activity"/>
    <property type="evidence" value="ECO:0007669"/>
    <property type="project" value="TreeGrafter"/>
</dbReference>
<dbReference type="InterPro" id="IPR004843">
    <property type="entry name" value="Calcineurin-like_PHP"/>
</dbReference>
<dbReference type="CDD" id="cd00144">
    <property type="entry name" value="MPP_PPP_family"/>
    <property type="match status" value="1"/>
</dbReference>
<gene>
    <name evidence="2" type="ORF">DSOUD_0734</name>
</gene>
<dbReference type="Proteomes" id="UP000057158">
    <property type="component" value="Chromosome"/>
</dbReference>
<dbReference type="GO" id="GO:0005737">
    <property type="term" value="C:cytoplasm"/>
    <property type="evidence" value="ECO:0007669"/>
    <property type="project" value="TreeGrafter"/>
</dbReference>
<dbReference type="STRING" id="1603606.DSOUD_0734"/>
<dbReference type="GO" id="GO:0008803">
    <property type="term" value="F:bis(5'-nucleosyl)-tetraphosphatase (symmetrical) activity"/>
    <property type="evidence" value="ECO:0007669"/>
    <property type="project" value="TreeGrafter"/>
</dbReference>
<evidence type="ECO:0000313" key="3">
    <source>
        <dbReference type="Proteomes" id="UP000057158"/>
    </source>
</evidence>
<dbReference type="PANTHER" id="PTHR42850">
    <property type="entry name" value="METALLOPHOSPHOESTERASE"/>
    <property type="match status" value="1"/>
</dbReference>
<dbReference type="InterPro" id="IPR006186">
    <property type="entry name" value="Ser/Thr-sp_prot-phosphatase"/>
</dbReference>
<dbReference type="PANTHER" id="PTHR42850:SF4">
    <property type="entry name" value="ZINC-DEPENDENT ENDOPOLYPHOSPHATASE"/>
    <property type="match status" value="1"/>
</dbReference>
<dbReference type="InterPro" id="IPR050126">
    <property type="entry name" value="Ap4A_hydrolase"/>
</dbReference>
<name>A0A0M4D4J6_9BACT</name>
<dbReference type="PATRIC" id="fig|1603606.3.peg.803"/>
<dbReference type="GO" id="GO:0110154">
    <property type="term" value="P:RNA decapping"/>
    <property type="evidence" value="ECO:0007669"/>
    <property type="project" value="TreeGrafter"/>
</dbReference>
<dbReference type="RefSeq" id="WP_198300358.1">
    <property type="nucleotide sequence ID" value="NZ_CP010802.1"/>
</dbReference>
<dbReference type="AlphaFoldDB" id="A0A0M4D4J6"/>
<dbReference type="InterPro" id="IPR029052">
    <property type="entry name" value="Metallo-depent_PP-like"/>
</dbReference>